<proteinExistence type="predicted"/>
<dbReference type="STRING" id="1355015.LK06_010205"/>
<keyword evidence="3" id="KW-1185">Reference proteome</keyword>
<reference evidence="2 3" key="1">
    <citation type="submission" date="2017-07" db="EMBL/GenBank/DDBJ databases">
        <title>Genome sequence of Streptomyces pluripotens MUSC 137T.</title>
        <authorList>
            <person name="Ser H.-L."/>
            <person name="Lee L.-H."/>
        </authorList>
    </citation>
    <scope>NUCLEOTIDE SEQUENCE [LARGE SCALE GENOMIC DNA]</scope>
    <source>
        <strain evidence="2 3">MUSC 137</strain>
    </source>
</reference>
<dbReference type="EMBL" id="CP022433">
    <property type="protein sequence ID" value="ASN24532.1"/>
    <property type="molecule type" value="Genomic_DNA"/>
</dbReference>
<sequence>MRDSDRSASHLSPARRDRPAHPASERFSTTAMVSTAPSFSDLLVPLTGALINRKIVVYNREFDKRRLAVELHRHYNART</sequence>
<organism evidence="2 3">
    <name type="scientific">Streptomyces pluripotens</name>
    <dbReference type="NCBI Taxonomy" id="1355015"/>
    <lineage>
        <taxon>Bacteria</taxon>
        <taxon>Bacillati</taxon>
        <taxon>Actinomycetota</taxon>
        <taxon>Actinomycetes</taxon>
        <taxon>Kitasatosporales</taxon>
        <taxon>Streptomycetaceae</taxon>
        <taxon>Streptomyces</taxon>
    </lineage>
</organism>
<name>A0A221NXA3_9ACTN</name>
<evidence type="ECO:0000313" key="2">
    <source>
        <dbReference type="EMBL" id="ASN24532.1"/>
    </source>
</evidence>
<accession>A0A221NXA3</accession>
<evidence type="ECO:0000313" key="3">
    <source>
        <dbReference type="Proteomes" id="UP000031501"/>
    </source>
</evidence>
<feature type="region of interest" description="Disordered" evidence="1">
    <location>
        <begin position="1"/>
        <end position="29"/>
    </location>
</feature>
<dbReference type="AlphaFoldDB" id="A0A221NXA3"/>
<protein>
    <submittedName>
        <fullName evidence="2">Uncharacterized protein</fullName>
    </submittedName>
</protein>
<feature type="compositionally biased region" description="Basic and acidic residues" evidence="1">
    <location>
        <begin position="1"/>
        <end position="24"/>
    </location>
</feature>
<dbReference type="Proteomes" id="UP000031501">
    <property type="component" value="Chromosome"/>
</dbReference>
<evidence type="ECO:0000256" key="1">
    <source>
        <dbReference type="SAM" id="MobiDB-lite"/>
    </source>
</evidence>
<gene>
    <name evidence="2" type="ORF">LK07_11330</name>
</gene>
<dbReference type="KEGG" id="splu:LK06_010205"/>